<keyword evidence="2" id="KW-1185">Reference proteome</keyword>
<evidence type="ECO:0000313" key="2">
    <source>
        <dbReference type="Proteomes" id="UP000008021"/>
    </source>
</evidence>
<name>A0A0E0D338_9ORYZ</name>
<organism evidence="1">
    <name type="scientific">Oryza meridionalis</name>
    <dbReference type="NCBI Taxonomy" id="40149"/>
    <lineage>
        <taxon>Eukaryota</taxon>
        <taxon>Viridiplantae</taxon>
        <taxon>Streptophyta</taxon>
        <taxon>Embryophyta</taxon>
        <taxon>Tracheophyta</taxon>
        <taxon>Spermatophyta</taxon>
        <taxon>Magnoliopsida</taxon>
        <taxon>Liliopsida</taxon>
        <taxon>Poales</taxon>
        <taxon>Poaceae</taxon>
        <taxon>BOP clade</taxon>
        <taxon>Oryzoideae</taxon>
        <taxon>Oryzeae</taxon>
        <taxon>Oryzinae</taxon>
        <taxon>Oryza</taxon>
    </lineage>
</organism>
<dbReference type="HOGENOM" id="CLU_977884_0_0_1"/>
<dbReference type="EnsemblPlants" id="OMERI03G21810.1">
    <property type="protein sequence ID" value="OMERI03G21810.1"/>
    <property type="gene ID" value="OMERI03G21810"/>
</dbReference>
<protein>
    <submittedName>
        <fullName evidence="1">Uncharacterized protein</fullName>
    </submittedName>
</protein>
<sequence>MWESLGVKSNRPPVSSPNRFLGCKTAEARERGTVEWECGTESAPYGGCARCCCPRDWLTARPVAQNGGAGPLGFATDQSSKILIGVGAEARERGTAEWECGTESAPYGGCARCCCPRDWLTARPVAQNGGAGPRPKRSRSTKLRHRAGPMGLRCRFPNARGRTLLRITIARDRTETEARERGTAEWECGTESAPYGGCARCCCPRDWLTARPVAQNGGAGPRPKRSRSTKLRHRAGPMGLRCRFPNARGRTLLRITIARDRTESYFVLWLHVTYSATNKGESDSL</sequence>
<dbReference type="AlphaFoldDB" id="A0A0E0D338"/>
<dbReference type="Gramene" id="OMERI03G21810.1">
    <property type="protein sequence ID" value="OMERI03G21810.1"/>
    <property type="gene ID" value="OMERI03G21810"/>
</dbReference>
<reference evidence="1" key="1">
    <citation type="submission" date="2015-04" db="UniProtKB">
        <authorList>
            <consortium name="EnsemblPlants"/>
        </authorList>
    </citation>
    <scope>IDENTIFICATION</scope>
</reference>
<accession>A0A0E0D338</accession>
<dbReference type="Proteomes" id="UP000008021">
    <property type="component" value="Chromosome 3"/>
</dbReference>
<evidence type="ECO:0000313" key="1">
    <source>
        <dbReference type="EnsemblPlants" id="OMERI03G21810.1"/>
    </source>
</evidence>
<reference evidence="1" key="2">
    <citation type="submission" date="2018-05" db="EMBL/GenBank/DDBJ databases">
        <title>OmerRS3 (Oryza meridionalis Reference Sequence Version 3).</title>
        <authorList>
            <person name="Zhang J."/>
            <person name="Kudrna D."/>
            <person name="Lee S."/>
            <person name="Talag J."/>
            <person name="Welchert J."/>
            <person name="Wing R.A."/>
        </authorList>
    </citation>
    <scope>NUCLEOTIDE SEQUENCE [LARGE SCALE GENOMIC DNA]</scope>
    <source>
        <strain evidence="1">cv. OR44</strain>
    </source>
</reference>
<proteinExistence type="predicted"/>